<sequence>MPTCWSSPSTPALSTWRPGSPPQPVLSRTEIAADGQDTAILSGVLAGATVTVNGEDHAADEGDIELVTDAPCTSAITVSYPDLRKDFALEVTAARG</sequence>
<evidence type="ECO:0000313" key="3">
    <source>
        <dbReference type="Proteomes" id="UP000199647"/>
    </source>
</evidence>
<dbReference type="RefSeq" id="WP_143062042.1">
    <property type="nucleotide sequence ID" value="NZ_FOFG01000019.1"/>
</dbReference>
<dbReference type="Proteomes" id="UP000199647">
    <property type="component" value="Unassembled WGS sequence"/>
</dbReference>
<feature type="compositionally biased region" description="Polar residues" evidence="1">
    <location>
        <begin position="1"/>
        <end position="13"/>
    </location>
</feature>
<name>A0A1H9PAL8_9HYPH</name>
<gene>
    <name evidence="2" type="ORF">SAMN05216548_11927</name>
</gene>
<protein>
    <submittedName>
        <fullName evidence="2">Uncharacterized protein</fullName>
    </submittedName>
</protein>
<evidence type="ECO:0000256" key="1">
    <source>
        <dbReference type="SAM" id="MobiDB-lite"/>
    </source>
</evidence>
<accession>A0A1H9PAL8</accession>
<evidence type="ECO:0000313" key="2">
    <source>
        <dbReference type="EMBL" id="SER45248.1"/>
    </source>
</evidence>
<keyword evidence="3" id="KW-1185">Reference proteome</keyword>
<proteinExistence type="predicted"/>
<organism evidence="2 3">
    <name type="scientific">Faunimonas pinastri</name>
    <dbReference type="NCBI Taxonomy" id="1855383"/>
    <lineage>
        <taxon>Bacteria</taxon>
        <taxon>Pseudomonadati</taxon>
        <taxon>Pseudomonadota</taxon>
        <taxon>Alphaproteobacteria</taxon>
        <taxon>Hyphomicrobiales</taxon>
        <taxon>Afifellaceae</taxon>
        <taxon>Faunimonas</taxon>
    </lineage>
</organism>
<dbReference type="EMBL" id="FOFG01000019">
    <property type="protein sequence ID" value="SER45248.1"/>
    <property type="molecule type" value="Genomic_DNA"/>
</dbReference>
<dbReference type="AlphaFoldDB" id="A0A1H9PAL8"/>
<reference evidence="2 3" key="1">
    <citation type="submission" date="2016-10" db="EMBL/GenBank/DDBJ databases">
        <authorList>
            <person name="de Groot N.N."/>
        </authorList>
    </citation>
    <scope>NUCLEOTIDE SEQUENCE [LARGE SCALE GENOMIC DNA]</scope>
    <source>
        <strain evidence="2 3">A52C2</strain>
    </source>
</reference>
<feature type="region of interest" description="Disordered" evidence="1">
    <location>
        <begin position="1"/>
        <end position="24"/>
    </location>
</feature>